<accession>A0A2J6T7D3</accession>
<dbReference type="Proteomes" id="UP000235371">
    <property type="component" value="Unassembled WGS sequence"/>
</dbReference>
<dbReference type="InterPro" id="IPR044398">
    <property type="entry name" value="Globin-sensor_dom"/>
</dbReference>
<organism evidence="2 3">
    <name type="scientific">Hyaloscypha bicolor E</name>
    <dbReference type="NCBI Taxonomy" id="1095630"/>
    <lineage>
        <taxon>Eukaryota</taxon>
        <taxon>Fungi</taxon>
        <taxon>Dikarya</taxon>
        <taxon>Ascomycota</taxon>
        <taxon>Pezizomycotina</taxon>
        <taxon>Leotiomycetes</taxon>
        <taxon>Helotiales</taxon>
        <taxon>Hyaloscyphaceae</taxon>
        <taxon>Hyaloscypha</taxon>
        <taxon>Hyaloscypha bicolor</taxon>
    </lineage>
</organism>
<evidence type="ECO:0000313" key="3">
    <source>
        <dbReference type="Proteomes" id="UP000235371"/>
    </source>
</evidence>
<dbReference type="InterPro" id="IPR012292">
    <property type="entry name" value="Globin/Proto"/>
</dbReference>
<gene>
    <name evidence="2" type="ORF">K444DRAFT_643679</name>
</gene>
<dbReference type="Gene3D" id="1.10.490.10">
    <property type="entry name" value="Globins"/>
    <property type="match status" value="1"/>
</dbReference>
<dbReference type="InParanoid" id="A0A2J6T7D3"/>
<protein>
    <recommendedName>
        <fullName evidence="1">Globin-sensor domain-containing protein</fullName>
    </recommendedName>
</protein>
<dbReference type="EMBL" id="KZ613817">
    <property type="protein sequence ID" value="PMD58926.1"/>
    <property type="molecule type" value="Genomic_DNA"/>
</dbReference>
<keyword evidence="3" id="KW-1185">Reference proteome</keyword>
<feature type="domain" description="Globin-sensor" evidence="1">
    <location>
        <begin position="14"/>
        <end position="198"/>
    </location>
</feature>
<reference evidence="2 3" key="1">
    <citation type="submission" date="2016-04" db="EMBL/GenBank/DDBJ databases">
        <title>A degradative enzymes factory behind the ericoid mycorrhizal symbiosis.</title>
        <authorList>
            <consortium name="DOE Joint Genome Institute"/>
            <person name="Martino E."/>
            <person name="Morin E."/>
            <person name="Grelet G."/>
            <person name="Kuo A."/>
            <person name="Kohler A."/>
            <person name="Daghino S."/>
            <person name="Barry K."/>
            <person name="Choi C."/>
            <person name="Cichocki N."/>
            <person name="Clum A."/>
            <person name="Copeland A."/>
            <person name="Hainaut M."/>
            <person name="Haridas S."/>
            <person name="Labutti K."/>
            <person name="Lindquist E."/>
            <person name="Lipzen A."/>
            <person name="Khouja H.-R."/>
            <person name="Murat C."/>
            <person name="Ohm R."/>
            <person name="Olson A."/>
            <person name="Spatafora J."/>
            <person name="Veneault-Fourrey C."/>
            <person name="Henrissat B."/>
            <person name="Grigoriev I."/>
            <person name="Martin F."/>
            <person name="Perotto S."/>
        </authorList>
    </citation>
    <scope>NUCLEOTIDE SEQUENCE [LARGE SCALE GENOMIC DNA]</scope>
    <source>
        <strain evidence="2 3">E</strain>
    </source>
</reference>
<dbReference type="PANTHER" id="PTHR42071:SF1">
    <property type="entry name" value="GLOBIN-SENSOR DOMAIN-CONTAINING PROTEIN"/>
    <property type="match status" value="1"/>
</dbReference>
<dbReference type="GO" id="GO:0020037">
    <property type="term" value="F:heme binding"/>
    <property type="evidence" value="ECO:0007669"/>
    <property type="project" value="InterPro"/>
</dbReference>
<evidence type="ECO:0000259" key="1">
    <source>
        <dbReference type="Pfam" id="PF11563"/>
    </source>
</evidence>
<dbReference type="GO" id="GO:0019825">
    <property type="term" value="F:oxygen binding"/>
    <property type="evidence" value="ECO:0007669"/>
    <property type="project" value="InterPro"/>
</dbReference>
<evidence type="ECO:0000313" key="2">
    <source>
        <dbReference type="EMBL" id="PMD58926.1"/>
    </source>
</evidence>
<name>A0A2J6T7D3_9HELO</name>
<dbReference type="RefSeq" id="XP_024735830.1">
    <property type="nucleotide sequence ID" value="XM_024884880.1"/>
</dbReference>
<sequence>MQHIPASSLEDLPSRIAYLSSFLSLTAEDGEALLASKPLVAPLVPAILDAVYTKLLSFDITAQAFVPRNTEYEGETVKSVQELTMSHPQIAMRKDFLKNYLVKLVSTSDLSPQSPFWAYLNNVGIMHTGKPGFKHREKRPDLRVEYIHMGALLGYVVDIVVGAVMEMGEIDNVMKSRVIRALNKVVWIQNDLFARHYIGKVEVETLTPPPEEVAEGLTEARKGGCPFSG</sequence>
<dbReference type="AlphaFoldDB" id="A0A2J6T7D3"/>
<dbReference type="OrthoDB" id="10027058at2759"/>
<dbReference type="GeneID" id="36592957"/>
<dbReference type="PANTHER" id="PTHR42071">
    <property type="entry name" value="PROTOGLOBIN DOMAIN-CONTAINING PROTEIN"/>
    <property type="match status" value="1"/>
</dbReference>
<dbReference type="Pfam" id="PF11563">
    <property type="entry name" value="Protoglobin"/>
    <property type="match status" value="1"/>
</dbReference>
<proteinExistence type="predicted"/>